<protein>
    <submittedName>
        <fullName evidence="3">Uncharacterized protein</fullName>
    </submittedName>
</protein>
<feature type="transmembrane region" description="Helical" evidence="2">
    <location>
        <begin position="331"/>
        <end position="352"/>
    </location>
</feature>
<reference evidence="3 4" key="1">
    <citation type="submission" date="2024-02" db="EMBL/GenBank/DDBJ databases">
        <authorList>
            <person name="Chen Y."/>
            <person name="Shah S."/>
            <person name="Dougan E. K."/>
            <person name="Thang M."/>
            <person name="Chan C."/>
        </authorList>
    </citation>
    <scope>NUCLEOTIDE SEQUENCE [LARGE SCALE GENOMIC DNA]</scope>
</reference>
<keyword evidence="2" id="KW-0812">Transmembrane</keyword>
<evidence type="ECO:0000313" key="3">
    <source>
        <dbReference type="EMBL" id="CAK9117316.1"/>
    </source>
</evidence>
<comment type="caution">
    <text evidence="3">The sequence shown here is derived from an EMBL/GenBank/DDBJ whole genome shotgun (WGS) entry which is preliminary data.</text>
</comment>
<gene>
    <name evidence="3" type="ORF">CCMP2556_LOCUS54672</name>
</gene>
<keyword evidence="2" id="KW-1133">Transmembrane helix</keyword>
<evidence type="ECO:0000313" key="4">
    <source>
        <dbReference type="Proteomes" id="UP001642484"/>
    </source>
</evidence>
<dbReference type="Proteomes" id="UP001642484">
    <property type="component" value="Unassembled WGS sequence"/>
</dbReference>
<name>A0ABP0SYQ7_9DINO</name>
<proteinExistence type="predicted"/>
<organism evidence="3 4">
    <name type="scientific">Durusdinium trenchii</name>
    <dbReference type="NCBI Taxonomy" id="1381693"/>
    <lineage>
        <taxon>Eukaryota</taxon>
        <taxon>Sar</taxon>
        <taxon>Alveolata</taxon>
        <taxon>Dinophyceae</taxon>
        <taxon>Suessiales</taxon>
        <taxon>Symbiodiniaceae</taxon>
        <taxon>Durusdinium</taxon>
    </lineage>
</organism>
<dbReference type="EMBL" id="CAXAMN010028650">
    <property type="protein sequence ID" value="CAK9117316.1"/>
    <property type="molecule type" value="Genomic_DNA"/>
</dbReference>
<feature type="region of interest" description="Disordered" evidence="1">
    <location>
        <begin position="26"/>
        <end position="49"/>
    </location>
</feature>
<sequence>MFRRIVKRWKRALGRAPDAKALMEDSEESQLVDVDSDSDSLDDSSWGTHEVDPADADIYQDALWAPMFYRLERVEKDKESTPRCSDYTMVSLFLLLNVALQLAIAFKIDQVALNTYGEIGQALFGGACWRAGSRPELFSVLYPPDVEISGFDCVYPLLTLSMFPQKLDLDKNGYWSVGEAEEVSDRLRDLGSAMASNFSSNLLRMAKYDFNHRPGSRSDPKHFRHLDMDFFRHYRGRIKMCLPTDPNICGNLAAHGKLRDMLPDVDDADERVRECIGNFEHFCLPLYGSDYRWIHYTTSKLCGDPSFELRDGVNVVTYDAVSIYKGEPDSILGRTFVSFLVLLLFIWGMLMVSEFRSCYNFLLVVWHTPSTRSGLRVHRKPWEDGGEVAAQKPQGLCDGLRRISQACDSRGDPGCWGQLSHSDQQLARLGLEQHRDGFEKRVTDQCYKLSIPAATQGTWQPLVLLAIVLTATAGWTSYAYFSRHGLAAIGAGMECLCHFEGDCSAAGLL</sequence>
<accession>A0ABP0SYQ7</accession>
<keyword evidence="2" id="KW-0472">Membrane</keyword>
<keyword evidence="4" id="KW-1185">Reference proteome</keyword>
<evidence type="ECO:0000256" key="2">
    <source>
        <dbReference type="SAM" id="Phobius"/>
    </source>
</evidence>
<feature type="compositionally biased region" description="Acidic residues" evidence="1">
    <location>
        <begin position="26"/>
        <end position="42"/>
    </location>
</feature>
<evidence type="ECO:0000256" key="1">
    <source>
        <dbReference type="SAM" id="MobiDB-lite"/>
    </source>
</evidence>